<evidence type="ECO:0000313" key="1">
    <source>
        <dbReference type="EMBL" id="CAJ2658093.1"/>
    </source>
</evidence>
<evidence type="ECO:0000313" key="2">
    <source>
        <dbReference type="Proteomes" id="UP001177021"/>
    </source>
</evidence>
<reference evidence="1" key="1">
    <citation type="submission" date="2023-10" db="EMBL/GenBank/DDBJ databases">
        <authorList>
            <person name="Rodriguez Cubillos JULIANA M."/>
            <person name="De Vega J."/>
        </authorList>
    </citation>
    <scope>NUCLEOTIDE SEQUENCE</scope>
</reference>
<name>A0ACB0KMU3_TRIPR</name>
<accession>A0ACB0KMU3</accession>
<comment type="caution">
    <text evidence="1">The sequence shown here is derived from an EMBL/GenBank/DDBJ whole genome shotgun (WGS) entry which is preliminary data.</text>
</comment>
<proteinExistence type="predicted"/>
<gene>
    <name evidence="1" type="ORF">MILVUS5_LOCUS24541</name>
</gene>
<organism evidence="1 2">
    <name type="scientific">Trifolium pratense</name>
    <name type="common">Red clover</name>
    <dbReference type="NCBI Taxonomy" id="57577"/>
    <lineage>
        <taxon>Eukaryota</taxon>
        <taxon>Viridiplantae</taxon>
        <taxon>Streptophyta</taxon>
        <taxon>Embryophyta</taxon>
        <taxon>Tracheophyta</taxon>
        <taxon>Spermatophyta</taxon>
        <taxon>Magnoliopsida</taxon>
        <taxon>eudicotyledons</taxon>
        <taxon>Gunneridae</taxon>
        <taxon>Pentapetalae</taxon>
        <taxon>rosids</taxon>
        <taxon>fabids</taxon>
        <taxon>Fabales</taxon>
        <taxon>Fabaceae</taxon>
        <taxon>Papilionoideae</taxon>
        <taxon>50 kb inversion clade</taxon>
        <taxon>NPAAA clade</taxon>
        <taxon>Hologalegina</taxon>
        <taxon>IRL clade</taxon>
        <taxon>Trifolieae</taxon>
        <taxon>Trifolium</taxon>
    </lineage>
</organism>
<keyword evidence="2" id="KW-1185">Reference proteome</keyword>
<protein>
    <submittedName>
        <fullName evidence="1">Uncharacterized protein</fullName>
    </submittedName>
</protein>
<sequence>MIQDKDFVFGFSDERPSGISMMTPEPSRELEKLEITGHTVRGNTEYVRLAISDEPRTVETEMLQPQAESRFKSFRWWMKAFVCCFVIVILAIGLVKWGVPFAFEKVLYPVMEWEATAFGRPVLALVLVASLALFPVLLIPSGPSMWLAGMIFGYGIGFVIIMVGTTIGMVLPYLIGLKFRDRIHQWLEKWPQNAAMIRLAGEGSWFHQFQVVALFRTSPFPYTIFNYAVVVTDMKFWPYFCGSIAGMVPEAFIYIYSGRLIKTLADAQYGRHHLTTVEIVYNIISFVIAIITIVGFTVYTKRTLNKLKIAEANEEAASVSGNASLEMKKTSHYTSNLP</sequence>
<dbReference type="EMBL" id="CASHSV030000311">
    <property type="protein sequence ID" value="CAJ2658093.1"/>
    <property type="molecule type" value="Genomic_DNA"/>
</dbReference>
<dbReference type="Proteomes" id="UP001177021">
    <property type="component" value="Unassembled WGS sequence"/>
</dbReference>